<feature type="region of interest" description="Disordered" evidence="1">
    <location>
        <begin position="34"/>
        <end position="80"/>
    </location>
</feature>
<gene>
    <name evidence="2" type="ORF">HNR23_001434</name>
</gene>
<keyword evidence="3" id="KW-1185">Reference proteome</keyword>
<reference evidence="2 3" key="1">
    <citation type="submission" date="2020-08" db="EMBL/GenBank/DDBJ databases">
        <title>Sequencing the genomes of 1000 actinobacteria strains.</title>
        <authorList>
            <person name="Klenk H.-P."/>
        </authorList>
    </citation>
    <scope>NUCLEOTIDE SEQUENCE [LARGE SCALE GENOMIC DNA]</scope>
    <source>
        <strain evidence="2 3">DSM 46659</strain>
    </source>
</reference>
<sequence>MTDDMGNDLQESEINLYERYIDDPPEELIIEEAEVGHELGISEEVAEEEPSPTADADEDDEEPFPEPRQPTEGSGLHVET</sequence>
<dbReference type="Proteomes" id="UP000546642">
    <property type="component" value="Unassembled WGS sequence"/>
</dbReference>
<evidence type="ECO:0000256" key="1">
    <source>
        <dbReference type="SAM" id="MobiDB-lite"/>
    </source>
</evidence>
<feature type="compositionally biased region" description="Acidic residues" evidence="1">
    <location>
        <begin position="44"/>
        <end position="64"/>
    </location>
</feature>
<accession>A0A7W9YFZ4</accession>
<dbReference type="EMBL" id="JACHDS010000001">
    <property type="protein sequence ID" value="MBB6171374.1"/>
    <property type="molecule type" value="Genomic_DNA"/>
</dbReference>
<protein>
    <submittedName>
        <fullName evidence="2">Uncharacterized protein</fullName>
    </submittedName>
</protein>
<evidence type="ECO:0000313" key="3">
    <source>
        <dbReference type="Proteomes" id="UP000546642"/>
    </source>
</evidence>
<dbReference type="AlphaFoldDB" id="A0A7W9YFZ4"/>
<organism evidence="2 3">
    <name type="scientific">Nocardiopsis mwathae</name>
    <dbReference type="NCBI Taxonomy" id="1472723"/>
    <lineage>
        <taxon>Bacteria</taxon>
        <taxon>Bacillati</taxon>
        <taxon>Actinomycetota</taxon>
        <taxon>Actinomycetes</taxon>
        <taxon>Streptosporangiales</taxon>
        <taxon>Nocardiopsidaceae</taxon>
        <taxon>Nocardiopsis</taxon>
    </lineage>
</organism>
<evidence type="ECO:0000313" key="2">
    <source>
        <dbReference type="EMBL" id="MBB6171374.1"/>
    </source>
</evidence>
<comment type="caution">
    <text evidence="2">The sequence shown here is derived from an EMBL/GenBank/DDBJ whole genome shotgun (WGS) entry which is preliminary data.</text>
</comment>
<dbReference type="RefSeq" id="WP_184074654.1">
    <property type="nucleotide sequence ID" value="NZ_JACHDS010000001.1"/>
</dbReference>
<name>A0A7W9YFZ4_9ACTN</name>
<proteinExistence type="predicted"/>